<comment type="caution">
    <text evidence="1">The sequence shown here is derived from an EMBL/GenBank/DDBJ whole genome shotgun (WGS) entry which is preliminary data.</text>
</comment>
<gene>
    <name evidence="1" type="ORF">ACFONA_16935</name>
</gene>
<dbReference type="InterPro" id="IPR023401">
    <property type="entry name" value="ODC_N"/>
</dbReference>
<dbReference type="RefSeq" id="WP_261294717.1">
    <property type="nucleotide sequence ID" value="NZ_JANQBK010000009.1"/>
</dbReference>
<reference evidence="2" key="1">
    <citation type="journal article" date="2019" name="Int. J. Syst. Evol. Microbiol.">
        <title>The Global Catalogue of Microorganisms (GCM) 10K type strain sequencing project: providing services to taxonomists for standard genome sequencing and annotation.</title>
        <authorList>
            <consortium name="The Broad Institute Genomics Platform"/>
            <consortium name="The Broad Institute Genome Sequencing Center for Infectious Disease"/>
            <person name="Wu L."/>
            <person name="Ma J."/>
        </authorList>
    </citation>
    <scope>NUCLEOTIDE SEQUENCE [LARGE SCALE GENOMIC DNA]</scope>
    <source>
        <strain evidence="2">KCTC 42739</strain>
    </source>
</reference>
<dbReference type="Proteomes" id="UP001595713">
    <property type="component" value="Unassembled WGS sequence"/>
</dbReference>
<organism evidence="1 2">
    <name type="scientific">Sphingomonas hylomeconis</name>
    <dbReference type="NCBI Taxonomy" id="1395958"/>
    <lineage>
        <taxon>Bacteria</taxon>
        <taxon>Pseudomonadati</taxon>
        <taxon>Pseudomonadota</taxon>
        <taxon>Alphaproteobacteria</taxon>
        <taxon>Sphingomonadales</taxon>
        <taxon>Sphingomonadaceae</taxon>
        <taxon>Sphingomonas</taxon>
    </lineage>
</organism>
<dbReference type="InterPro" id="IPR003462">
    <property type="entry name" value="ODC_Mu_crystall"/>
</dbReference>
<dbReference type="InterPro" id="IPR036291">
    <property type="entry name" value="NAD(P)-bd_dom_sf"/>
</dbReference>
<sequence length="344" mass="37123">MRLVEVKHVIALVRQRGLASVLVDLAERIEQDYRRWGQFDKSPRYAAHSPHGVIELMPIADAERFGCKYVNGHPANQAAGLQTVIGFGVLADVATGYPLMIAEMTLMTALRTAAMSALAARHLARPNARSMAIIGLGAQSEFQAVAFQALLGITELRVFDVDPAATAKFLGNMQGSGLRIVSTDTAGEAVEGVDIVTTVTADKRASTVLSDNMIGGGIHINAVGGDCPGKTELQAAILHRARVFVEFEPQTRIEGEIQQVPADFPVTELWQVIAGETTGREHRDEITLFDSVGFAIEDFSALSYLFDATSDIALHREIDLLAAPADPRDLFGLLRQPEPALARV</sequence>
<evidence type="ECO:0000313" key="2">
    <source>
        <dbReference type="Proteomes" id="UP001595713"/>
    </source>
</evidence>
<accession>A0ABV7SZY0</accession>
<dbReference type="EMBL" id="JBHRXP010000009">
    <property type="protein sequence ID" value="MFC3581857.1"/>
    <property type="molecule type" value="Genomic_DNA"/>
</dbReference>
<proteinExistence type="predicted"/>
<dbReference type="Gene3D" id="3.40.50.720">
    <property type="entry name" value="NAD(P)-binding Rossmann-like Domain"/>
    <property type="match status" value="1"/>
</dbReference>
<dbReference type="Pfam" id="PF02423">
    <property type="entry name" value="OCD_Mu_crystall"/>
    <property type="match status" value="1"/>
</dbReference>
<name>A0ABV7SZY0_9SPHN</name>
<evidence type="ECO:0000313" key="1">
    <source>
        <dbReference type="EMBL" id="MFC3581857.1"/>
    </source>
</evidence>
<protein>
    <submittedName>
        <fullName evidence="1">Ornithine cyclodeaminase</fullName>
    </submittedName>
</protein>
<dbReference type="PANTHER" id="PTHR13812">
    <property type="entry name" value="KETIMINE REDUCTASE MU-CRYSTALLIN"/>
    <property type="match status" value="1"/>
</dbReference>
<dbReference type="SUPFAM" id="SSF51735">
    <property type="entry name" value="NAD(P)-binding Rossmann-fold domains"/>
    <property type="match status" value="1"/>
</dbReference>
<dbReference type="PANTHER" id="PTHR13812:SF19">
    <property type="entry name" value="KETIMINE REDUCTASE MU-CRYSTALLIN"/>
    <property type="match status" value="1"/>
</dbReference>
<dbReference type="Gene3D" id="3.30.1780.10">
    <property type="entry name" value="ornithine cyclodeaminase, domain 1"/>
    <property type="match status" value="1"/>
</dbReference>
<keyword evidence="2" id="KW-1185">Reference proteome</keyword>
<dbReference type="NCBIfam" id="NF005762">
    <property type="entry name" value="PRK07589.1"/>
    <property type="match status" value="1"/>
</dbReference>